<dbReference type="PANTHER" id="PTHR35617">
    <property type="entry name" value="PHAGE_INTEGRASE DOMAIN-CONTAINING PROTEIN"/>
    <property type="match status" value="1"/>
</dbReference>
<organism evidence="3">
    <name type="scientific">Photinus pyralis</name>
    <name type="common">Common eastern firefly</name>
    <name type="synonym">Lampyris pyralis</name>
    <dbReference type="NCBI Taxonomy" id="7054"/>
    <lineage>
        <taxon>Eukaryota</taxon>
        <taxon>Metazoa</taxon>
        <taxon>Ecdysozoa</taxon>
        <taxon>Arthropoda</taxon>
        <taxon>Hexapoda</taxon>
        <taxon>Insecta</taxon>
        <taxon>Pterygota</taxon>
        <taxon>Neoptera</taxon>
        <taxon>Endopterygota</taxon>
        <taxon>Coleoptera</taxon>
        <taxon>Polyphaga</taxon>
        <taxon>Elateriformia</taxon>
        <taxon>Elateroidea</taxon>
        <taxon>Lampyridae</taxon>
        <taxon>Lampyrinae</taxon>
        <taxon>Photinus</taxon>
    </lineage>
</organism>
<dbReference type="Gene3D" id="1.10.150.130">
    <property type="match status" value="1"/>
</dbReference>
<proteinExistence type="predicted"/>
<dbReference type="PANTHER" id="PTHR35617:SF3">
    <property type="entry name" value="CORE-BINDING (CB) DOMAIN-CONTAINING PROTEIN"/>
    <property type="match status" value="1"/>
</dbReference>
<evidence type="ECO:0000256" key="1">
    <source>
        <dbReference type="ARBA" id="ARBA00023125"/>
    </source>
</evidence>
<dbReference type="InterPro" id="IPR010998">
    <property type="entry name" value="Integrase_recombinase_N"/>
</dbReference>
<dbReference type="GO" id="GO:0003677">
    <property type="term" value="F:DNA binding"/>
    <property type="evidence" value="ECO:0007669"/>
    <property type="project" value="UniProtKB-KW"/>
</dbReference>
<protein>
    <recommendedName>
        <fullName evidence="4">Core-binding (CB) domain-containing protein</fullName>
    </recommendedName>
</protein>
<feature type="region of interest" description="Disordered" evidence="2">
    <location>
        <begin position="1"/>
        <end position="69"/>
    </location>
</feature>
<feature type="compositionally biased region" description="Low complexity" evidence="2">
    <location>
        <begin position="48"/>
        <end position="60"/>
    </location>
</feature>
<evidence type="ECO:0000256" key="2">
    <source>
        <dbReference type="SAM" id="MobiDB-lite"/>
    </source>
</evidence>
<reference evidence="3" key="1">
    <citation type="journal article" date="2016" name="Sci. Rep.">
        <title>Molecular characterization of firefly nuptial gifts: a multi-omics approach sheds light on postcopulatory sexual selection.</title>
        <authorList>
            <person name="Al-Wathiqui N."/>
            <person name="Fallon T.R."/>
            <person name="South A."/>
            <person name="Weng J.K."/>
            <person name="Lewis S.M."/>
        </authorList>
    </citation>
    <scope>NUCLEOTIDE SEQUENCE</scope>
</reference>
<keyword evidence="1" id="KW-0238">DNA-binding</keyword>
<feature type="compositionally biased region" description="Polar residues" evidence="2">
    <location>
        <begin position="19"/>
        <end position="29"/>
    </location>
</feature>
<accession>A0A1Y1LRE7</accession>
<dbReference type="InterPro" id="IPR011010">
    <property type="entry name" value="DNA_brk_join_enz"/>
</dbReference>
<dbReference type="AlphaFoldDB" id="A0A1Y1LRE7"/>
<evidence type="ECO:0008006" key="4">
    <source>
        <dbReference type="Google" id="ProtNLM"/>
    </source>
</evidence>
<dbReference type="SUPFAM" id="SSF56349">
    <property type="entry name" value="DNA breaking-rejoining enzymes"/>
    <property type="match status" value="1"/>
</dbReference>
<sequence>MEQKAGHRYSTAVGKQESPDSSQGRNGSLQRALLPQRIEQSERHIQRQRQTTITEQSTTSFGEGPYPGGDNFVRKAFRLKGAPEESTSTILKSLAPATLKQYNRTYKLWWDFCKKTRTHPFSANSTEVLRFLQDILENYNLGYGSFNSHRSALSLVLAVNLEQCSLIKRFLKGVFKLRPSKPRYDVTWNPQIVLDFFNTEEVVDLQTLSKRLVTLLALITGHRVQTFSVIRTSNIVRHEKGVRIFISDNIKTSGLERS</sequence>
<name>A0A1Y1LRE7_PHOPY</name>
<evidence type="ECO:0000313" key="3">
    <source>
        <dbReference type="EMBL" id="JAV73597.1"/>
    </source>
</evidence>
<dbReference type="EMBL" id="GEZM01054511">
    <property type="protein sequence ID" value="JAV73597.1"/>
    <property type="molecule type" value="Transcribed_RNA"/>
</dbReference>